<dbReference type="PROSITE" id="PS51186">
    <property type="entry name" value="GNAT"/>
    <property type="match status" value="1"/>
</dbReference>
<accession>A0A4Q0YAD8</accession>
<evidence type="ECO:0000313" key="3">
    <source>
        <dbReference type="Proteomes" id="UP000290287"/>
    </source>
</evidence>
<dbReference type="RefSeq" id="WP_129124436.1">
    <property type="nucleotide sequence ID" value="NZ_PEIB01000072.1"/>
</dbReference>
<dbReference type="EMBL" id="PEIB01000072">
    <property type="protein sequence ID" value="RXJ67202.1"/>
    <property type="molecule type" value="Genomic_DNA"/>
</dbReference>
<dbReference type="SUPFAM" id="SSF55729">
    <property type="entry name" value="Acyl-CoA N-acyltransferases (Nat)"/>
    <property type="match status" value="1"/>
</dbReference>
<keyword evidence="2" id="KW-0808">Transferase</keyword>
<dbReference type="OrthoDB" id="9787920at2"/>
<sequence length="141" mass="16079">MDIDFVFSPSEKEASAIFNGLSEFNKTHFPKLDEASFGCFVRNEFGETLGGMTGKMLFSSLHVHYFWLSEPLRGLGVGSQVIQHVELEAKNRGISNVYLDTYSFQAPKFYEKLGYIEVGRYSDYPKAGIDKIFYQKHIGRN</sequence>
<reference evidence="2 3" key="1">
    <citation type="submission" date="2017-10" db="EMBL/GenBank/DDBJ databases">
        <title>Nyctiphanis sp. nov., isolated from the stomach of the euphausiid Nyctiphanes simplex (Hansen, 1911) in the Gulf of California.</title>
        <authorList>
            <person name="Gomez-Gil B."/>
            <person name="Aguilar-Mendez M."/>
            <person name="Lopez-Cortes A."/>
            <person name="Gomez-Gutierrez J."/>
            <person name="Roque A."/>
            <person name="Lang E."/>
            <person name="Gonzalez-Castillo A."/>
        </authorList>
    </citation>
    <scope>NUCLEOTIDE SEQUENCE [LARGE SCALE GENOMIC DNA]</scope>
    <source>
        <strain evidence="2 3">CAIM 600</strain>
    </source>
</reference>
<dbReference type="InterPro" id="IPR016181">
    <property type="entry name" value="Acyl_CoA_acyltransferase"/>
</dbReference>
<evidence type="ECO:0000259" key="1">
    <source>
        <dbReference type="PROSITE" id="PS51186"/>
    </source>
</evidence>
<evidence type="ECO:0000313" key="2">
    <source>
        <dbReference type="EMBL" id="RXJ67202.1"/>
    </source>
</evidence>
<dbReference type="Proteomes" id="UP000290287">
    <property type="component" value="Unassembled WGS sequence"/>
</dbReference>
<gene>
    <name evidence="2" type="ORF">CS022_24430</name>
</gene>
<dbReference type="GO" id="GO:0016747">
    <property type="term" value="F:acyltransferase activity, transferring groups other than amino-acyl groups"/>
    <property type="evidence" value="ECO:0007669"/>
    <property type="project" value="InterPro"/>
</dbReference>
<feature type="domain" description="N-acetyltransferase" evidence="1">
    <location>
        <begin position="1"/>
        <end position="139"/>
    </location>
</feature>
<dbReference type="Pfam" id="PF00583">
    <property type="entry name" value="Acetyltransf_1"/>
    <property type="match status" value="1"/>
</dbReference>
<name>A0A4Q0YAD8_9GAMM</name>
<dbReference type="InterPro" id="IPR000182">
    <property type="entry name" value="GNAT_dom"/>
</dbReference>
<protein>
    <submittedName>
        <fullName evidence="2">Histone acetyltransferase</fullName>
    </submittedName>
</protein>
<dbReference type="AlphaFoldDB" id="A0A4Q0YAD8"/>
<dbReference type="Gene3D" id="3.40.630.30">
    <property type="match status" value="1"/>
</dbReference>
<organism evidence="2 3">
    <name type="scientific">Veronia nyctiphanis</name>
    <dbReference type="NCBI Taxonomy" id="1278244"/>
    <lineage>
        <taxon>Bacteria</taxon>
        <taxon>Pseudomonadati</taxon>
        <taxon>Pseudomonadota</taxon>
        <taxon>Gammaproteobacteria</taxon>
        <taxon>Vibrionales</taxon>
        <taxon>Vibrionaceae</taxon>
        <taxon>Veronia</taxon>
    </lineage>
</organism>
<keyword evidence="3" id="KW-1185">Reference proteome</keyword>
<proteinExistence type="predicted"/>
<dbReference type="CDD" id="cd04301">
    <property type="entry name" value="NAT_SF"/>
    <property type="match status" value="1"/>
</dbReference>
<comment type="caution">
    <text evidence="2">The sequence shown here is derived from an EMBL/GenBank/DDBJ whole genome shotgun (WGS) entry which is preliminary data.</text>
</comment>